<organism evidence="1 2">
    <name type="scientific">Lacrimispora xylanisolvens</name>
    <dbReference type="NCBI Taxonomy" id="384636"/>
    <lineage>
        <taxon>Bacteria</taxon>
        <taxon>Bacillati</taxon>
        <taxon>Bacillota</taxon>
        <taxon>Clostridia</taxon>
        <taxon>Lachnospirales</taxon>
        <taxon>Lachnospiraceae</taxon>
        <taxon>Lacrimispora</taxon>
    </lineage>
</organism>
<sequence length="80" mass="9343">MKIVSIHEILECNQLLKDSGLEFKIHLKDACGKQSCSVESLSVSNGTAEYQALYETLETYFKKLRFQLEYNEDKTNFWMI</sequence>
<dbReference type="AlphaFoldDB" id="A0A2S6HNU6"/>
<dbReference type="RefSeq" id="WP_104438459.1">
    <property type="nucleotide sequence ID" value="NZ_PTJA01000011.1"/>
</dbReference>
<dbReference type="Proteomes" id="UP000237749">
    <property type="component" value="Unassembled WGS sequence"/>
</dbReference>
<reference evidence="1 2" key="1">
    <citation type="submission" date="2018-02" db="EMBL/GenBank/DDBJ databases">
        <title>Genomic Encyclopedia of Archaeal and Bacterial Type Strains, Phase II (KMG-II): from individual species to whole genera.</title>
        <authorList>
            <person name="Goeker M."/>
        </authorList>
    </citation>
    <scope>NUCLEOTIDE SEQUENCE [LARGE SCALE GENOMIC DNA]</scope>
    <source>
        <strain evidence="1 2">DSM 3808</strain>
    </source>
</reference>
<protein>
    <submittedName>
        <fullName evidence="1">Uncharacterized protein</fullName>
    </submittedName>
</protein>
<dbReference type="EMBL" id="PTJA01000011">
    <property type="protein sequence ID" value="PPK79168.1"/>
    <property type="molecule type" value="Genomic_DNA"/>
</dbReference>
<gene>
    <name evidence="1" type="ORF">BXY41_111104</name>
</gene>
<dbReference type="OrthoDB" id="95561at2"/>
<comment type="caution">
    <text evidence="1">The sequence shown here is derived from an EMBL/GenBank/DDBJ whole genome shotgun (WGS) entry which is preliminary data.</text>
</comment>
<accession>A0A2S6HNU6</accession>
<evidence type="ECO:0000313" key="2">
    <source>
        <dbReference type="Proteomes" id="UP000237749"/>
    </source>
</evidence>
<name>A0A2S6HNU6_9FIRM</name>
<evidence type="ECO:0000313" key="1">
    <source>
        <dbReference type="EMBL" id="PPK79168.1"/>
    </source>
</evidence>
<proteinExistence type="predicted"/>
<keyword evidence="2" id="KW-1185">Reference proteome</keyword>